<evidence type="ECO:0000256" key="1">
    <source>
        <dbReference type="SAM" id="MobiDB-lite"/>
    </source>
</evidence>
<dbReference type="RefSeq" id="XP_013780323.1">
    <property type="nucleotide sequence ID" value="XM_013924869.2"/>
</dbReference>
<dbReference type="Proteomes" id="UP000694941">
    <property type="component" value="Unplaced"/>
</dbReference>
<sequence length="555" mass="63302">MDHTITESSKTVSDNFGSKPTSYPQYYDDKQASLTPLSVHGKQLTYNGHVTDKKLTLNGHARDIKLTQNGHVGDALNSTENTMFRNFRQSPNRDLNFLVDFPIVNGSGKSSKDNNSRFDAVGDTSDYSSYKNHVADIKTISCDLPECHSPAAKSFQDREKRELFMEIKQPSVTGDINYQNITKTNSGSVNNTNSSQRFNCILGKIDTRVKQSIGPDVIEDKERYQIPISNVTDGSVKKLDTFNNIYSNHFNVLDRKNELQLENIQQPRNKQNCQYYRTSFEESLRGLSKTEEQNLEAQKQEVVLPVRQPLISSESLLYELTEFPVSSPEEPYFHERLDERYTRRGLVPEEIDDFTRLRSEIIVHEVDTLSEAGSEDVELIPHRYESQSSGQKHIYVNRLSLAVELLRTKEALPYDEEFKPLPVADGKQENEAGTMAFIEDYFCESPREYIYSAIEGEMNPAFIDESQYEDYDDPVFKLNAAYSYLQSDVFKRENLEKVGRCQPTITNQVNETLDNTTQSPNGYTKFGTLPRQQAICPDIRQGHFPTSCGPCCVTM</sequence>
<gene>
    <name evidence="3" type="primary">LOC106464717</name>
</gene>
<accession>A0ABM1BEF5</accession>
<protein>
    <submittedName>
        <fullName evidence="3">Uncharacterized protein LOC106464717</fullName>
    </submittedName>
</protein>
<dbReference type="GeneID" id="106464717"/>
<reference evidence="3" key="1">
    <citation type="submission" date="2025-08" db="UniProtKB">
        <authorList>
            <consortium name="RefSeq"/>
        </authorList>
    </citation>
    <scope>IDENTIFICATION</scope>
    <source>
        <tissue evidence="3">Muscle</tissue>
    </source>
</reference>
<evidence type="ECO:0000313" key="3">
    <source>
        <dbReference type="RefSeq" id="XP_013780323.1"/>
    </source>
</evidence>
<feature type="region of interest" description="Disordered" evidence="1">
    <location>
        <begin position="1"/>
        <end position="24"/>
    </location>
</feature>
<organism evidence="2 3">
    <name type="scientific">Limulus polyphemus</name>
    <name type="common">Atlantic horseshoe crab</name>
    <dbReference type="NCBI Taxonomy" id="6850"/>
    <lineage>
        <taxon>Eukaryota</taxon>
        <taxon>Metazoa</taxon>
        <taxon>Ecdysozoa</taxon>
        <taxon>Arthropoda</taxon>
        <taxon>Chelicerata</taxon>
        <taxon>Merostomata</taxon>
        <taxon>Xiphosura</taxon>
        <taxon>Limulidae</taxon>
        <taxon>Limulus</taxon>
    </lineage>
</organism>
<name>A0ABM1BEF5_LIMPO</name>
<evidence type="ECO:0000313" key="2">
    <source>
        <dbReference type="Proteomes" id="UP000694941"/>
    </source>
</evidence>
<keyword evidence="2" id="KW-1185">Reference proteome</keyword>
<proteinExistence type="predicted"/>